<gene>
    <name evidence="1" type="ORF">EHV08_11035</name>
</gene>
<evidence type="ECO:0000313" key="2">
    <source>
        <dbReference type="Proteomes" id="UP000278983"/>
    </source>
</evidence>
<accession>A0A432LMX5</accession>
<organism evidence="1 2">
    <name type="scientific">Prevotella koreensis</name>
    <dbReference type="NCBI Taxonomy" id="2490854"/>
    <lineage>
        <taxon>Bacteria</taxon>
        <taxon>Pseudomonadati</taxon>
        <taxon>Bacteroidota</taxon>
        <taxon>Bacteroidia</taxon>
        <taxon>Bacteroidales</taxon>
        <taxon>Prevotellaceae</taxon>
        <taxon>Prevotella</taxon>
    </lineage>
</organism>
<dbReference type="AlphaFoldDB" id="A0A432LMX5"/>
<reference evidence="1 2" key="1">
    <citation type="submission" date="2018-12" db="EMBL/GenBank/DDBJ databases">
        <title>Genome sequencing of Prevotella sp. KCOM 3155 (= JS262).</title>
        <authorList>
            <person name="Kook J.-K."/>
            <person name="Park S.-N."/>
            <person name="Lim Y.K."/>
        </authorList>
    </citation>
    <scope>NUCLEOTIDE SEQUENCE [LARGE SCALE GENOMIC DNA]</scope>
    <source>
        <strain evidence="1 2">KCOM 3155</strain>
    </source>
</reference>
<proteinExistence type="predicted"/>
<sequence>MGFAQKNPNIVYASDNSKIKLDLPSTRNVYGGTIINVKYKGTRISYTQKGAFEYACKLVEENIPTTFPINITVEFENLQDDDCLALVETYSVPFDTPISNKRIDKVYLKRYAQIYDYMPNFNKDEDGLKFFRDSPDAKIKFSSRVKYDYNIDQSKIDSDKYDFITVAIKALLKVVGFSLKAYSSGNTLIALTPSNQYTSTILSDDVHANYNLAISDSAYIIPRIHSYNKWLLVSKPPYRQGISLNYFVDSPDKETAIMQYGLSKGSYIRYIGNSIQDFFSFCDWDRPIATGFEGLYVYNANTQNVIPFQGNTKDNQSHEIFLSNTTISSPQNKESYSSYIYSRREIEENGSYVLLQDGSWQSFNYLEDLNNNDKYARTVDGYLRLKIISNIVDNGIISNSEGIINTSSLKEGFYILSIFNGNNRVSELKWKK</sequence>
<dbReference type="Proteomes" id="UP000278983">
    <property type="component" value="Unassembled WGS sequence"/>
</dbReference>
<comment type="caution">
    <text evidence="1">The sequence shown here is derived from an EMBL/GenBank/DDBJ whole genome shotgun (WGS) entry which is preliminary data.</text>
</comment>
<name>A0A432LMX5_9BACT</name>
<dbReference type="OrthoDB" id="614750at2"/>
<evidence type="ECO:0000313" key="1">
    <source>
        <dbReference type="EMBL" id="RUL60223.1"/>
    </source>
</evidence>
<dbReference type="RefSeq" id="WP_126679315.1">
    <property type="nucleotide sequence ID" value="NZ_RYYU01000001.1"/>
</dbReference>
<dbReference type="EMBL" id="RYYU01000001">
    <property type="protein sequence ID" value="RUL60223.1"/>
    <property type="molecule type" value="Genomic_DNA"/>
</dbReference>
<keyword evidence="2" id="KW-1185">Reference proteome</keyword>
<protein>
    <submittedName>
        <fullName evidence="1">Uncharacterized protein</fullName>
    </submittedName>
</protein>